<reference evidence="3" key="1">
    <citation type="submission" date="2020-07" db="EMBL/GenBank/DDBJ databases">
        <title>Multicomponent nature underlies the extraordinary mechanical properties of spider dragline silk.</title>
        <authorList>
            <person name="Kono N."/>
            <person name="Nakamura H."/>
            <person name="Mori M."/>
            <person name="Yoshida Y."/>
            <person name="Ohtoshi R."/>
            <person name="Malay A.D."/>
            <person name="Moran D.A.P."/>
            <person name="Tomita M."/>
            <person name="Numata K."/>
            <person name="Arakawa K."/>
        </authorList>
    </citation>
    <scope>NUCLEOTIDE SEQUENCE</scope>
</reference>
<sequence length="276" mass="31478">MRAHIFLLFTVISAFTFLQSDCKSAKNNKEAKHPRVQIGVNPFSYNPEYQRASINGKRSEKEKDKKDFARLTWNLFQMSAAENERKLRKKMRSERRKNLKAGGPQKKALIGPAGPRGPIGPPGPPGANITKEEMFEEFRQMIIKLIQNEVLHLPDSKLASLESNITKIKMQNILLEKELHTPKVVNAFMWELQDYIKVPQSSRIELDMFKESNRGGTLSRNMGSTNAVSGRFEAPRPGFYNFNARIQIYANIKKKKTPTELFSVSFCVSGNCEKKL</sequence>
<comment type="caution">
    <text evidence="3">The sequence shown here is derived from an EMBL/GenBank/DDBJ whole genome shotgun (WGS) entry which is preliminary data.</text>
</comment>
<gene>
    <name evidence="3" type="primary">NCL1_15737</name>
    <name evidence="3" type="ORF">TNCT_22971</name>
</gene>
<organism evidence="3 4">
    <name type="scientific">Trichonephila clavata</name>
    <name type="common">Joro spider</name>
    <name type="synonym">Nephila clavata</name>
    <dbReference type="NCBI Taxonomy" id="2740835"/>
    <lineage>
        <taxon>Eukaryota</taxon>
        <taxon>Metazoa</taxon>
        <taxon>Ecdysozoa</taxon>
        <taxon>Arthropoda</taxon>
        <taxon>Chelicerata</taxon>
        <taxon>Arachnida</taxon>
        <taxon>Araneae</taxon>
        <taxon>Araneomorphae</taxon>
        <taxon>Entelegynae</taxon>
        <taxon>Araneoidea</taxon>
        <taxon>Nephilidae</taxon>
        <taxon>Trichonephila</taxon>
    </lineage>
</organism>
<dbReference type="AlphaFoldDB" id="A0A8X6K5C9"/>
<evidence type="ECO:0000256" key="1">
    <source>
        <dbReference type="SAM" id="MobiDB-lite"/>
    </source>
</evidence>
<protein>
    <submittedName>
        <fullName evidence="3">Adipolin</fullName>
    </submittedName>
</protein>
<dbReference type="EMBL" id="BMAO01039492">
    <property type="protein sequence ID" value="GFR31791.1"/>
    <property type="molecule type" value="Genomic_DNA"/>
</dbReference>
<dbReference type="Gene3D" id="1.20.5.320">
    <property type="entry name" value="6-Phosphogluconate Dehydrogenase, domain 3"/>
    <property type="match status" value="1"/>
</dbReference>
<keyword evidence="4" id="KW-1185">Reference proteome</keyword>
<keyword evidence="2" id="KW-0732">Signal</keyword>
<proteinExistence type="predicted"/>
<dbReference type="OrthoDB" id="6431870at2759"/>
<evidence type="ECO:0000256" key="2">
    <source>
        <dbReference type="SAM" id="SignalP"/>
    </source>
</evidence>
<feature type="region of interest" description="Disordered" evidence="1">
    <location>
        <begin position="94"/>
        <end position="126"/>
    </location>
</feature>
<evidence type="ECO:0000313" key="3">
    <source>
        <dbReference type="EMBL" id="GFR31791.1"/>
    </source>
</evidence>
<accession>A0A8X6K5C9</accession>
<dbReference type="Proteomes" id="UP000887116">
    <property type="component" value="Unassembled WGS sequence"/>
</dbReference>
<feature type="chain" id="PRO_5036464133" evidence="2">
    <location>
        <begin position="21"/>
        <end position="276"/>
    </location>
</feature>
<evidence type="ECO:0000313" key="4">
    <source>
        <dbReference type="Proteomes" id="UP000887116"/>
    </source>
</evidence>
<name>A0A8X6K5C9_TRICU</name>
<feature type="signal peptide" evidence="2">
    <location>
        <begin position="1"/>
        <end position="20"/>
    </location>
</feature>